<evidence type="ECO:0000256" key="4">
    <source>
        <dbReference type="SAM" id="Phobius"/>
    </source>
</evidence>
<keyword evidence="4" id="KW-0812">Transmembrane</keyword>
<keyword evidence="7" id="KW-1185">Reference proteome</keyword>
<comment type="caution">
    <text evidence="6">The sequence shown here is derived from an EMBL/GenBank/DDBJ whole genome shotgun (WGS) entry which is preliminary data.</text>
</comment>
<sequence length="502" mass="56117">MEEFNKLSFQQIRDGILEIAGRVLVNAAHSPNDAAPLPPPPVTCPTPTETGAPPQPFPPPRNGPPPPPRVGPPPPPPPGGLRPPPPPGGLRPPLPPPVKPILELRPFHWKPWITITTATETSIWAETPRLEYEEPESKPAFEESELIRFFAKPLVPDKVEVVKVPDLKVPQLVDPNRARNVEIMLKKIKMQLSDMVAAALAMDNSVLDGDQLEILIKCCPTKEEITKLEVDLFVLFQLSLFLSQANYNGEKKVLGKCEQAFMELMKVPRLKTKSSVFSFQIKFNDQVSGLRKKQGIVNSAYEEVRYSLELKEIMKQVLYLGNALNQGTRRGSAIGFELESLLKLSDTLAYTTTSKMSLLHYLCKVIAAKYPKLLNFHSTLPSLEAASKIETKSLAEDLNDITKNLKEAKIELIASAKDDPVSEVFLKTLAEFIGYAEPEVALVSAYSSIVVFLFKRCHQLIQISSVALSNYFLTFILFGWLTGHQRRCTSCLFWQKTCQRRI</sequence>
<accession>A0AAD4RUZ3</accession>
<feature type="transmembrane region" description="Helical" evidence="4">
    <location>
        <begin position="460"/>
        <end position="481"/>
    </location>
</feature>
<keyword evidence="4" id="KW-1133">Transmembrane helix</keyword>
<evidence type="ECO:0000256" key="1">
    <source>
        <dbReference type="ARBA" id="ARBA00006468"/>
    </source>
</evidence>
<evidence type="ECO:0000313" key="7">
    <source>
        <dbReference type="Proteomes" id="UP001202328"/>
    </source>
</evidence>
<gene>
    <name evidence="6" type="ORF">MKW98_024505</name>
</gene>
<keyword evidence="4" id="KW-0472">Membrane</keyword>
<evidence type="ECO:0000259" key="5">
    <source>
        <dbReference type="PROSITE" id="PS51444"/>
    </source>
</evidence>
<dbReference type="PANTHER" id="PTHR45733">
    <property type="entry name" value="FORMIN-J"/>
    <property type="match status" value="1"/>
</dbReference>
<feature type="region of interest" description="Disordered" evidence="3">
    <location>
        <begin position="29"/>
        <end position="97"/>
    </location>
</feature>
<evidence type="ECO:0000256" key="2">
    <source>
        <dbReference type="RuleBase" id="RU361260"/>
    </source>
</evidence>
<organism evidence="6 7">
    <name type="scientific">Papaver atlanticum</name>
    <dbReference type="NCBI Taxonomy" id="357466"/>
    <lineage>
        <taxon>Eukaryota</taxon>
        <taxon>Viridiplantae</taxon>
        <taxon>Streptophyta</taxon>
        <taxon>Embryophyta</taxon>
        <taxon>Tracheophyta</taxon>
        <taxon>Spermatophyta</taxon>
        <taxon>Magnoliopsida</taxon>
        <taxon>Ranunculales</taxon>
        <taxon>Papaveraceae</taxon>
        <taxon>Papaveroideae</taxon>
        <taxon>Papaver</taxon>
    </lineage>
</organism>
<dbReference type="SUPFAM" id="SSF101447">
    <property type="entry name" value="Formin homology 2 domain (FH2 domain)"/>
    <property type="match status" value="1"/>
</dbReference>
<comment type="similarity">
    <text evidence="1">Belongs to the formin-like family. Class-II subfamily.</text>
</comment>
<dbReference type="InterPro" id="IPR051144">
    <property type="entry name" value="Formin_homology_domain"/>
</dbReference>
<dbReference type="Pfam" id="PF02181">
    <property type="entry name" value="FH2"/>
    <property type="match status" value="1"/>
</dbReference>
<dbReference type="InterPro" id="IPR015425">
    <property type="entry name" value="FH2_Formin"/>
</dbReference>
<proteinExistence type="inferred from homology"/>
<dbReference type="Gene3D" id="1.20.58.2220">
    <property type="entry name" value="Formin, FH2 domain"/>
    <property type="match status" value="1"/>
</dbReference>
<dbReference type="PROSITE" id="PS51444">
    <property type="entry name" value="FH2"/>
    <property type="match status" value="1"/>
</dbReference>
<evidence type="ECO:0000256" key="3">
    <source>
        <dbReference type="SAM" id="MobiDB-lite"/>
    </source>
</evidence>
<reference evidence="6" key="1">
    <citation type="submission" date="2022-04" db="EMBL/GenBank/DDBJ databases">
        <title>A functionally conserved STORR gene fusion in Papaver species that diverged 16.8 million years ago.</title>
        <authorList>
            <person name="Catania T."/>
        </authorList>
    </citation>
    <scope>NUCLEOTIDE SEQUENCE</scope>
    <source>
        <strain evidence="6">S-188037</strain>
    </source>
</reference>
<feature type="domain" description="FH2" evidence="5">
    <location>
        <begin position="94"/>
        <end position="502"/>
    </location>
</feature>
<dbReference type="AlphaFoldDB" id="A0AAD4RUZ3"/>
<protein>
    <recommendedName>
        <fullName evidence="2">Formin-like protein</fullName>
    </recommendedName>
</protein>
<dbReference type="EMBL" id="JAJJMB010017954">
    <property type="protein sequence ID" value="KAI3833506.1"/>
    <property type="molecule type" value="Genomic_DNA"/>
</dbReference>
<dbReference type="PANTHER" id="PTHR45733:SF10">
    <property type="entry name" value="FORMIN-LIKE PROTEIN 15A-RELATED"/>
    <property type="match status" value="1"/>
</dbReference>
<dbReference type="InterPro" id="IPR042201">
    <property type="entry name" value="FH2_Formin_sf"/>
</dbReference>
<dbReference type="SMART" id="SM00498">
    <property type="entry name" value="FH2"/>
    <property type="match status" value="1"/>
</dbReference>
<feature type="compositionally biased region" description="Pro residues" evidence="3">
    <location>
        <begin position="53"/>
        <end position="97"/>
    </location>
</feature>
<dbReference type="Proteomes" id="UP001202328">
    <property type="component" value="Unassembled WGS sequence"/>
</dbReference>
<evidence type="ECO:0000313" key="6">
    <source>
        <dbReference type="EMBL" id="KAI3833506.1"/>
    </source>
</evidence>
<name>A0AAD4RUZ3_9MAGN</name>